<feature type="transmembrane region" description="Helical" evidence="2">
    <location>
        <begin position="112"/>
        <end position="132"/>
    </location>
</feature>
<feature type="compositionally biased region" description="Polar residues" evidence="1">
    <location>
        <begin position="217"/>
        <end position="227"/>
    </location>
</feature>
<organism evidence="3">
    <name type="scientific">Schistocephalus solidus</name>
    <name type="common">Tapeworm</name>
    <dbReference type="NCBI Taxonomy" id="70667"/>
    <lineage>
        <taxon>Eukaryota</taxon>
        <taxon>Metazoa</taxon>
        <taxon>Spiralia</taxon>
        <taxon>Lophotrochozoa</taxon>
        <taxon>Platyhelminthes</taxon>
        <taxon>Cestoda</taxon>
        <taxon>Eucestoda</taxon>
        <taxon>Diphyllobothriidea</taxon>
        <taxon>Diphyllobothriidae</taxon>
        <taxon>Schistocephalus</taxon>
    </lineage>
</organism>
<reference evidence="3" key="1">
    <citation type="submission" date="2016-01" db="EMBL/GenBank/DDBJ databases">
        <title>Reference transcriptome for the parasite Schistocephalus solidus: insights into the molecular evolution of parasitism.</title>
        <authorList>
            <person name="Hebert F.O."/>
            <person name="Grambauer S."/>
            <person name="Barber I."/>
            <person name="Landry C.R."/>
            <person name="Aubin-Horth N."/>
        </authorList>
    </citation>
    <scope>NUCLEOTIDE SEQUENCE</scope>
</reference>
<name>A0A0X3NLY0_SCHSO</name>
<protein>
    <submittedName>
        <fullName evidence="3">Uncharacterized protein</fullName>
    </submittedName>
</protein>
<proteinExistence type="predicted"/>
<gene>
    <name evidence="3" type="ORF">TR149316</name>
</gene>
<sequence length="275" mass="30218">SLLVSLQTRCDVCVSTIKESANNDRLILKGRNPPKVVAGIIVPYQYRINRGYPVKMSTSVCDAFYHGVASATIICPHFCCGNQTFRYCCSDCNLHYPFSPSNCEKTSDSSHIAMVVITVILVGVAVILLIATSLRYTRFGQKLCFHATGRRHHLETSTENASQLAARADVQDPVRTQDPRMSPYSLIPPSLLPPLPTYDDVSSDVPPPAFEEAHDSPPNTENMTMTSIIPLPQPAIIHDPECTPAPQRPPPAYTSFSSPPTSGPPAEQRESQRQR</sequence>
<dbReference type="AlphaFoldDB" id="A0A0X3NLY0"/>
<feature type="compositionally biased region" description="Basic and acidic residues" evidence="1">
    <location>
        <begin position="169"/>
        <end position="178"/>
    </location>
</feature>
<evidence type="ECO:0000256" key="2">
    <source>
        <dbReference type="SAM" id="Phobius"/>
    </source>
</evidence>
<feature type="region of interest" description="Disordered" evidence="1">
    <location>
        <begin position="162"/>
        <end position="275"/>
    </location>
</feature>
<dbReference type="EMBL" id="GEEE01022742">
    <property type="protein sequence ID" value="JAP40483.1"/>
    <property type="molecule type" value="Transcribed_RNA"/>
</dbReference>
<keyword evidence="2" id="KW-0812">Transmembrane</keyword>
<feature type="non-terminal residue" evidence="3">
    <location>
        <position position="1"/>
    </location>
</feature>
<keyword evidence="2" id="KW-0472">Membrane</keyword>
<evidence type="ECO:0000313" key="3">
    <source>
        <dbReference type="EMBL" id="JAP40483.1"/>
    </source>
</evidence>
<keyword evidence="2" id="KW-1133">Transmembrane helix</keyword>
<evidence type="ECO:0000256" key="1">
    <source>
        <dbReference type="SAM" id="MobiDB-lite"/>
    </source>
</evidence>
<accession>A0A0X3NLY0</accession>